<feature type="region of interest" description="Disordered" evidence="1">
    <location>
        <begin position="161"/>
        <end position="180"/>
    </location>
</feature>
<evidence type="ECO:0000313" key="3">
    <source>
        <dbReference type="Proteomes" id="UP000076871"/>
    </source>
</evidence>
<proteinExistence type="predicted"/>
<gene>
    <name evidence="2" type="ORF">LAESUDRAFT_90177</name>
</gene>
<dbReference type="RefSeq" id="XP_040765717.1">
    <property type="nucleotide sequence ID" value="XM_040914870.1"/>
</dbReference>
<evidence type="ECO:0000313" key="2">
    <source>
        <dbReference type="EMBL" id="KZT07977.1"/>
    </source>
</evidence>
<dbReference type="AlphaFoldDB" id="A0A165EYC8"/>
<reference evidence="2 3" key="1">
    <citation type="journal article" date="2016" name="Mol. Biol. Evol.">
        <title>Comparative Genomics of Early-Diverging Mushroom-Forming Fungi Provides Insights into the Origins of Lignocellulose Decay Capabilities.</title>
        <authorList>
            <person name="Nagy L.G."/>
            <person name="Riley R."/>
            <person name="Tritt A."/>
            <person name="Adam C."/>
            <person name="Daum C."/>
            <person name="Floudas D."/>
            <person name="Sun H."/>
            <person name="Yadav J.S."/>
            <person name="Pangilinan J."/>
            <person name="Larsson K.H."/>
            <person name="Matsuura K."/>
            <person name="Barry K."/>
            <person name="Labutti K."/>
            <person name="Kuo R."/>
            <person name="Ohm R.A."/>
            <person name="Bhattacharya S.S."/>
            <person name="Shirouzu T."/>
            <person name="Yoshinaga Y."/>
            <person name="Martin F.M."/>
            <person name="Grigoriev I.V."/>
            <person name="Hibbett D.S."/>
        </authorList>
    </citation>
    <scope>NUCLEOTIDE SEQUENCE [LARGE SCALE GENOMIC DNA]</scope>
    <source>
        <strain evidence="2 3">93-53</strain>
    </source>
</reference>
<dbReference type="InParanoid" id="A0A165EYC8"/>
<evidence type="ECO:0000256" key="1">
    <source>
        <dbReference type="SAM" id="MobiDB-lite"/>
    </source>
</evidence>
<accession>A0A165EYC8</accession>
<protein>
    <submittedName>
        <fullName evidence="2">Uncharacterized protein</fullName>
    </submittedName>
</protein>
<keyword evidence="3" id="KW-1185">Reference proteome</keyword>
<dbReference type="Proteomes" id="UP000076871">
    <property type="component" value="Unassembled WGS sequence"/>
</dbReference>
<organism evidence="2 3">
    <name type="scientific">Laetiporus sulphureus 93-53</name>
    <dbReference type="NCBI Taxonomy" id="1314785"/>
    <lineage>
        <taxon>Eukaryota</taxon>
        <taxon>Fungi</taxon>
        <taxon>Dikarya</taxon>
        <taxon>Basidiomycota</taxon>
        <taxon>Agaricomycotina</taxon>
        <taxon>Agaricomycetes</taxon>
        <taxon>Polyporales</taxon>
        <taxon>Laetiporus</taxon>
    </lineage>
</organism>
<dbReference type="GeneID" id="63831897"/>
<name>A0A165EYC8_9APHY</name>
<sequence length="180" mass="20488">MSKHNFNTPPPPTAALRHLSRHDHLHQRAPPLSDSLIQNRHWIHHAGCLRPRTVNRSTPGSKHRFSQGNTLTLDVVSPSSPRRRVCYASHLGAICVRRSSYSYHRHTIYTRLWLPGSHKARTTIRPHVLPSSTFLKSPSPQTRKAIPHLARRLAAVPHARRRKAPYPTLLAEPRWPSSPS</sequence>
<dbReference type="EMBL" id="KV427617">
    <property type="protein sequence ID" value="KZT07977.1"/>
    <property type="molecule type" value="Genomic_DNA"/>
</dbReference>